<dbReference type="Pfam" id="PF04354">
    <property type="entry name" value="ZipA_C"/>
    <property type="match status" value="1"/>
</dbReference>
<feature type="compositionally biased region" description="Basic and acidic residues" evidence="10">
    <location>
        <begin position="82"/>
        <end position="104"/>
    </location>
</feature>
<accession>A0A430KTE4</accession>
<feature type="domain" description="ZipA C-terminal FtsZ-binding" evidence="11">
    <location>
        <begin position="486"/>
        <end position="617"/>
    </location>
</feature>
<evidence type="ECO:0000256" key="10">
    <source>
        <dbReference type="SAM" id="MobiDB-lite"/>
    </source>
</evidence>
<comment type="function">
    <text evidence="8 9">Essential cell division protein that stabilizes the FtsZ protofilaments by cross-linking them and that serves as a cytoplasmic membrane anchor for the Z ring. Also required for the recruitment to the septal ring of downstream cell division proteins.</text>
</comment>
<comment type="subunit">
    <text evidence="8">Interacts with FtsZ via their C-terminal domains.</text>
</comment>
<dbReference type="GO" id="GO:0000917">
    <property type="term" value="P:division septum assembly"/>
    <property type="evidence" value="ECO:0007669"/>
    <property type="project" value="TreeGrafter"/>
</dbReference>
<evidence type="ECO:0000256" key="9">
    <source>
        <dbReference type="RuleBase" id="RU003612"/>
    </source>
</evidence>
<gene>
    <name evidence="8 12" type="primary">zipA</name>
    <name evidence="12" type="ORF">EH243_04200</name>
</gene>
<feature type="region of interest" description="Disordered" evidence="10">
    <location>
        <begin position="133"/>
        <end position="152"/>
    </location>
</feature>
<evidence type="ECO:0000259" key="11">
    <source>
        <dbReference type="SMART" id="SM00771"/>
    </source>
</evidence>
<proteinExistence type="inferred from homology"/>
<organism evidence="12 13">
    <name type="scientific">Amphritea opalescens</name>
    <dbReference type="NCBI Taxonomy" id="2490544"/>
    <lineage>
        <taxon>Bacteria</taxon>
        <taxon>Pseudomonadati</taxon>
        <taxon>Pseudomonadota</taxon>
        <taxon>Gammaproteobacteria</taxon>
        <taxon>Oceanospirillales</taxon>
        <taxon>Oceanospirillaceae</taxon>
        <taxon>Amphritea</taxon>
    </lineage>
</organism>
<dbReference type="GO" id="GO:0005886">
    <property type="term" value="C:plasma membrane"/>
    <property type="evidence" value="ECO:0007669"/>
    <property type="project" value="UniProtKB-SubCell"/>
</dbReference>
<feature type="region of interest" description="Disordered" evidence="10">
    <location>
        <begin position="161"/>
        <end position="182"/>
    </location>
</feature>
<dbReference type="EMBL" id="RQXW01000003">
    <property type="protein sequence ID" value="RTE66815.1"/>
    <property type="molecule type" value="Genomic_DNA"/>
</dbReference>
<keyword evidence="2 8" id="KW-0997">Cell inner membrane</keyword>
<comment type="subcellular location">
    <subcellularLocation>
        <location evidence="8">Cell inner membrane</location>
        <topology evidence="8">Single-pass type I membrane protein</topology>
    </subcellularLocation>
    <text evidence="8">Localizes to the Z ring in an FtsZ-dependent manner.</text>
</comment>
<keyword evidence="6 8" id="KW-0472">Membrane</keyword>
<dbReference type="SUPFAM" id="SSF64383">
    <property type="entry name" value="Cell-division protein ZipA, C-terminal domain"/>
    <property type="match status" value="1"/>
</dbReference>
<evidence type="ECO:0000256" key="1">
    <source>
        <dbReference type="ARBA" id="ARBA00022475"/>
    </source>
</evidence>
<comment type="similarity">
    <text evidence="8 9">Belongs to the ZipA family.</text>
</comment>
<evidence type="ECO:0000313" key="12">
    <source>
        <dbReference type="EMBL" id="RTE66815.1"/>
    </source>
</evidence>
<feature type="region of interest" description="Disordered" evidence="10">
    <location>
        <begin position="436"/>
        <end position="473"/>
    </location>
</feature>
<keyword evidence="13" id="KW-1185">Reference proteome</keyword>
<keyword evidence="5 8" id="KW-1133">Transmembrane helix</keyword>
<feature type="transmembrane region" description="Helical" evidence="8">
    <location>
        <begin position="6"/>
        <end position="25"/>
    </location>
</feature>
<comment type="caution">
    <text evidence="12">The sequence shown here is derived from an EMBL/GenBank/DDBJ whole genome shotgun (WGS) entry which is preliminary data.</text>
</comment>
<dbReference type="InterPro" id="IPR007449">
    <property type="entry name" value="ZipA_FtsZ-bd_C"/>
</dbReference>
<dbReference type="PANTHER" id="PTHR38685:SF1">
    <property type="entry name" value="CELL DIVISION PROTEIN ZIPA"/>
    <property type="match status" value="1"/>
</dbReference>
<dbReference type="NCBIfam" id="TIGR02205">
    <property type="entry name" value="septum_zipA"/>
    <property type="match status" value="1"/>
</dbReference>
<dbReference type="SMART" id="SM00771">
    <property type="entry name" value="ZipA_C"/>
    <property type="match status" value="1"/>
</dbReference>
<dbReference type="OrthoDB" id="7054914at2"/>
<protein>
    <recommendedName>
        <fullName evidence="8 9">Cell division protein ZipA</fullName>
    </recommendedName>
</protein>
<keyword evidence="3 8" id="KW-0132">Cell division</keyword>
<evidence type="ECO:0000256" key="5">
    <source>
        <dbReference type="ARBA" id="ARBA00022989"/>
    </source>
</evidence>
<dbReference type="Gene3D" id="3.30.1400.10">
    <property type="entry name" value="ZipA, C-terminal FtsZ-binding domain"/>
    <property type="match status" value="1"/>
</dbReference>
<dbReference type="InterPro" id="IPR036765">
    <property type="entry name" value="ZipA_FtsZ-bd_C_sf"/>
</dbReference>
<name>A0A430KTE4_9GAMM</name>
<reference evidence="12 13" key="1">
    <citation type="submission" date="2018-11" db="EMBL/GenBank/DDBJ databases">
        <title>The draft genome sequence of Amphritea opalescens ANRC-JH13T.</title>
        <authorList>
            <person name="Fang Z."/>
            <person name="Zhang Y."/>
            <person name="Han X."/>
        </authorList>
    </citation>
    <scope>NUCLEOTIDE SEQUENCE [LARGE SCALE GENOMIC DNA]</scope>
    <source>
        <strain evidence="12 13">ANRC-JH13</strain>
    </source>
</reference>
<dbReference type="HAMAP" id="MF_00509">
    <property type="entry name" value="ZipA"/>
    <property type="match status" value="1"/>
</dbReference>
<dbReference type="PANTHER" id="PTHR38685">
    <property type="entry name" value="CELL DIVISION PROTEIN ZIPA"/>
    <property type="match status" value="1"/>
</dbReference>
<sequence>MELGLREWLIIGGVIVVLLIVLDGWRRMRGSGNRLKMKIDKSLADLPEVVEESSFNPELPGGGARVANANIANANTNANKSGDVRADARREPAFGRTTSADKTEPSFSDARTAEAHVEPSFNSLDLSPVRKVEPEVQPAASAKAQSAPELKSELKPELKLGAHKPEVSKEPLATPAADKPQPEYEIPSLLTDVADEQDPLFAPADSFPPHHDGPSFDEMDEGVSAVRVVRTAEPETLVEIESAEPSRTDSINTVDDSDIVDDIPMIQSIVQPEPEVELEAELEVELEPETAPLVRPVEATDQPDIDDMFSAEEVVDKRRPAAYAVEEDDLIDSLPEGFRSETRDDIMVDEDEHEFDYTRPVSELMRPKRDDHQPLQQASMDLPEHQERAAPLRKAEPSVQSKPRYEAPIEPAHFSAIDDDEQTELTGLFTDESANVAAASRDEPTVSRSNPSADHGHIKQTAEAQDKAESAAMGIKGQSLQKIPEADKVLVISVVATEGEQSFSGRNLLQILLACGMRYGDMKIFHRYEDGIDKGAIQFSMTNALEPGYFDIDTMDSIETRGVTFFMSMEEPRDVMNAYECMLATASAVAANLNGVLLDENRSTMRNQTKEHYRERIRKFEMRKLKKTTTA</sequence>
<keyword evidence="4 8" id="KW-0812">Transmembrane</keyword>
<dbReference type="RefSeq" id="WP_126157400.1">
    <property type="nucleotide sequence ID" value="NZ_RQXW01000003.1"/>
</dbReference>
<dbReference type="GO" id="GO:0032153">
    <property type="term" value="C:cell division site"/>
    <property type="evidence" value="ECO:0007669"/>
    <property type="project" value="UniProtKB-UniRule"/>
</dbReference>
<evidence type="ECO:0000256" key="4">
    <source>
        <dbReference type="ARBA" id="ARBA00022692"/>
    </source>
</evidence>
<keyword evidence="1 8" id="KW-1003">Cell membrane</keyword>
<dbReference type="InterPro" id="IPR011919">
    <property type="entry name" value="Cell_div_ZipA"/>
</dbReference>
<dbReference type="Proteomes" id="UP000283087">
    <property type="component" value="Unassembled WGS sequence"/>
</dbReference>
<feature type="compositionally biased region" description="Low complexity" evidence="10">
    <location>
        <begin position="137"/>
        <end position="149"/>
    </location>
</feature>
<dbReference type="GO" id="GO:0043093">
    <property type="term" value="P:FtsZ-dependent cytokinesis"/>
    <property type="evidence" value="ECO:0007669"/>
    <property type="project" value="UniProtKB-UniRule"/>
</dbReference>
<evidence type="ECO:0000256" key="3">
    <source>
        <dbReference type="ARBA" id="ARBA00022618"/>
    </source>
</evidence>
<evidence type="ECO:0000256" key="6">
    <source>
        <dbReference type="ARBA" id="ARBA00023136"/>
    </source>
</evidence>
<evidence type="ECO:0000313" key="13">
    <source>
        <dbReference type="Proteomes" id="UP000283087"/>
    </source>
</evidence>
<evidence type="ECO:0000256" key="7">
    <source>
        <dbReference type="ARBA" id="ARBA00023306"/>
    </source>
</evidence>
<keyword evidence="7 8" id="KW-0131">Cell cycle</keyword>
<evidence type="ECO:0000256" key="2">
    <source>
        <dbReference type="ARBA" id="ARBA00022519"/>
    </source>
</evidence>
<evidence type="ECO:0000256" key="8">
    <source>
        <dbReference type="HAMAP-Rule" id="MF_00509"/>
    </source>
</evidence>
<dbReference type="AlphaFoldDB" id="A0A430KTE4"/>
<feature type="region of interest" description="Disordered" evidence="10">
    <location>
        <begin position="76"/>
        <end position="128"/>
    </location>
</feature>